<comment type="caution">
    <text evidence="8">The sequence shown here is derived from an EMBL/GenBank/DDBJ whole genome shotgun (WGS) entry which is preliminary data.</text>
</comment>
<dbReference type="GO" id="GO:0008168">
    <property type="term" value="F:methyltransferase activity"/>
    <property type="evidence" value="ECO:0007669"/>
    <property type="project" value="UniProtKB-KW"/>
</dbReference>
<evidence type="ECO:0000256" key="4">
    <source>
        <dbReference type="ARBA" id="ARBA00022688"/>
    </source>
</evidence>
<comment type="pathway">
    <text evidence="6">Cofactor biosynthesis; ubiquinone biosynthesis.</text>
</comment>
<dbReference type="Proteomes" id="UP001259803">
    <property type="component" value="Unassembled WGS sequence"/>
</dbReference>
<keyword evidence="3 6" id="KW-0808">Transferase</keyword>
<name>A0ABU2ZIB4_9SPHN</name>
<feature type="region of interest" description="Disordered" evidence="7">
    <location>
        <begin position="1"/>
        <end position="52"/>
    </location>
</feature>
<dbReference type="RefSeq" id="WP_311340331.1">
    <property type="nucleotide sequence ID" value="NZ_JAVRHS010000003.1"/>
</dbReference>
<feature type="binding site" evidence="6">
    <location>
        <begin position="164"/>
        <end position="165"/>
    </location>
    <ligand>
        <name>S-adenosyl-L-methionine</name>
        <dbReference type="ChEBI" id="CHEBI:59789"/>
    </ligand>
</feature>
<dbReference type="EC" id="2.1.1.163" evidence="6"/>
<dbReference type="CDD" id="cd02440">
    <property type="entry name" value="AdoMet_MTases"/>
    <property type="match status" value="1"/>
</dbReference>
<comment type="pathway">
    <text evidence="6">Quinol/quinone metabolism; menaquinone biosynthesis; menaquinol from 1,4-dihydroxy-2-naphthoate: step 2/2.</text>
</comment>
<keyword evidence="2 6" id="KW-0489">Methyltransferase</keyword>
<comment type="catalytic activity">
    <reaction evidence="6">
        <text>a 2-demethylmenaquinol + S-adenosyl-L-methionine = a menaquinol + S-adenosyl-L-homocysteine + H(+)</text>
        <dbReference type="Rhea" id="RHEA:42640"/>
        <dbReference type="Rhea" id="RHEA-COMP:9539"/>
        <dbReference type="Rhea" id="RHEA-COMP:9563"/>
        <dbReference type="ChEBI" id="CHEBI:15378"/>
        <dbReference type="ChEBI" id="CHEBI:18151"/>
        <dbReference type="ChEBI" id="CHEBI:55437"/>
        <dbReference type="ChEBI" id="CHEBI:57856"/>
        <dbReference type="ChEBI" id="CHEBI:59789"/>
        <dbReference type="EC" id="2.1.1.163"/>
    </reaction>
</comment>
<dbReference type="EMBL" id="JAVRHS010000003">
    <property type="protein sequence ID" value="MDT0575763.1"/>
    <property type="molecule type" value="Genomic_DNA"/>
</dbReference>
<dbReference type="PANTHER" id="PTHR43591">
    <property type="entry name" value="METHYLTRANSFERASE"/>
    <property type="match status" value="1"/>
</dbReference>
<evidence type="ECO:0000313" key="8">
    <source>
        <dbReference type="EMBL" id="MDT0575763.1"/>
    </source>
</evidence>
<dbReference type="Gene3D" id="3.40.50.150">
    <property type="entry name" value="Vaccinia Virus protein VP39"/>
    <property type="match status" value="1"/>
</dbReference>
<keyword evidence="9" id="KW-1185">Reference proteome</keyword>
<protein>
    <recommendedName>
        <fullName evidence="6">Ubiquinone/menaquinone biosynthesis C-methyltransferase UbiE</fullName>
        <ecNumber evidence="6">2.1.1.163</ecNumber>
        <ecNumber evidence="6">2.1.1.201</ecNumber>
    </recommendedName>
    <alternativeName>
        <fullName evidence="6">2-methoxy-6-polyprenyl-1,4-benzoquinol methylase</fullName>
    </alternativeName>
    <alternativeName>
        <fullName evidence="6">Demethylmenaquinone methyltransferase</fullName>
    </alternativeName>
</protein>
<keyword evidence="1 6" id="KW-0474">Menaquinone biosynthesis</keyword>
<dbReference type="InterPro" id="IPR023576">
    <property type="entry name" value="UbiE/COQ5_MeTrFase_CS"/>
</dbReference>
<accession>A0ABU2ZIB4</accession>
<comment type="caution">
    <text evidence="6">Lacks conserved residue(s) required for the propagation of feature annotation.</text>
</comment>
<keyword evidence="5 6" id="KW-0949">S-adenosyl-L-methionine</keyword>
<comment type="similarity">
    <text evidence="6">Belongs to the class I-like SAM-binding methyltransferase superfamily. MenG/UbiE family.</text>
</comment>
<dbReference type="PANTHER" id="PTHR43591:SF24">
    <property type="entry name" value="2-METHOXY-6-POLYPRENYL-1,4-BENZOQUINOL METHYLASE, MITOCHONDRIAL"/>
    <property type="match status" value="1"/>
</dbReference>
<gene>
    <name evidence="6" type="primary">ubiE</name>
    <name evidence="8" type="ORF">RM533_06150</name>
</gene>
<evidence type="ECO:0000256" key="7">
    <source>
        <dbReference type="SAM" id="MobiDB-lite"/>
    </source>
</evidence>
<dbReference type="EC" id="2.1.1.201" evidence="6"/>
<dbReference type="GO" id="GO:0032259">
    <property type="term" value="P:methylation"/>
    <property type="evidence" value="ECO:0007669"/>
    <property type="project" value="UniProtKB-KW"/>
</dbReference>
<organism evidence="8 9">
    <name type="scientific">Croceicoccus esteveae</name>
    <dbReference type="NCBI Taxonomy" id="3075597"/>
    <lineage>
        <taxon>Bacteria</taxon>
        <taxon>Pseudomonadati</taxon>
        <taxon>Pseudomonadota</taxon>
        <taxon>Alphaproteobacteria</taxon>
        <taxon>Sphingomonadales</taxon>
        <taxon>Erythrobacteraceae</taxon>
        <taxon>Croceicoccus</taxon>
    </lineage>
</organism>
<reference evidence="8 9" key="1">
    <citation type="submission" date="2023-09" db="EMBL/GenBank/DDBJ databases">
        <authorList>
            <person name="Rey-Velasco X."/>
        </authorList>
    </citation>
    <scope>NUCLEOTIDE SEQUENCE [LARGE SCALE GENOMIC DNA]</scope>
    <source>
        <strain evidence="8 9">F390</strain>
    </source>
</reference>
<dbReference type="PROSITE" id="PS51608">
    <property type="entry name" value="SAM_MT_UBIE"/>
    <property type="match status" value="1"/>
</dbReference>
<dbReference type="HAMAP" id="MF_01813">
    <property type="entry name" value="MenG_UbiE_methyltr"/>
    <property type="match status" value="1"/>
</dbReference>
<dbReference type="Pfam" id="PF01209">
    <property type="entry name" value="Ubie_methyltran"/>
    <property type="match status" value="1"/>
</dbReference>
<feature type="binding site" evidence="6">
    <location>
        <position position="119"/>
    </location>
    <ligand>
        <name>S-adenosyl-L-methionine</name>
        <dbReference type="ChEBI" id="CHEBI:59789"/>
    </ligand>
</feature>
<dbReference type="NCBIfam" id="TIGR01934">
    <property type="entry name" value="MenG_MenH_UbiE"/>
    <property type="match status" value="1"/>
</dbReference>
<evidence type="ECO:0000256" key="5">
    <source>
        <dbReference type="ARBA" id="ARBA00022691"/>
    </source>
</evidence>
<dbReference type="SUPFAM" id="SSF53335">
    <property type="entry name" value="S-adenosyl-L-methionine-dependent methyltransferases"/>
    <property type="match status" value="1"/>
</dbReference>
<comment type="catalytic activity">
    <reaction evidence="6">
        <text>a 2-methoxy-6-(all-trans-polyprenyl)benzene-1,4-diol + S-adenosyl-L-methionine = a 5-methoxy-2-methyl-3-(all-trans-polyprenyl)benzene-1,4-diol + S-adenosyl-L-homocysteine + H(+)</text>
        <dbReference type="Rhea" id="RHEA:28286"/>
        <dbReference type="Rhea" id="RHEA-COMP:10858"/>
        <dbReference type="Rhea" id="RHEA-COMP:10859"/>
        <dbReference type="ChEBI" id="CHEBI:15378"/>
        <dbReference type="ChEBI" id="CHEBI:57856"/>
        <dbReference type="ChEBI" id="CHEBI:59789"/>
        <dbReference type="ChEBI" id="CHEBI:84166"/>
        <dbReference type="ChEBI" id="CHEBI:84167"/>
        <dbReference type="EC" id="2.1.1.201"/>
    </reaction>
</comment>
<feature type="compositionally biased region" description="Basic and acidic residues" evidence="7">
    <location>
        <begin position="9"/>
        <end position="21"/>
    </location>
</feature>
<sequence>MDDPLSTDRVPDPAERTDAPADRTLTVSPLAPGQLDTGSRIDADTNTDTDTDTVSFGYQNVAPAEKTARVGAVFTNVARRYDIMNDAMSGGMHRLWKDRFVRRVKPRGGEEILDMAGGTGDIAFRMAERGARVTVADINQDMLDVGLDRAVKRGIDTLVWSCQNAESLSFADQSFDAYTIAFGIRNVTHIDQALAEAYRVLRHGGRFWCLEFSTTQWAGFREVYDAYSHHLVPRIGKQIAGDADSYRYLVESIRRFPTMPAFQQMIEAAGFTQTRVEPIMGGLVAMHSGWKT</sequence>
<dbReference type="PROSITE" id="PS01183">
    <property type="entry name" value="UBIE_1"/>
    <property type="match status" value="1"/>
</dbReference>
<evidence type="ECO:0000256" key="1">
    <source>
        <dbReference type="ARBA" id="ARBA00022428"/>
    </source>
</evidence>
<evidence type="ECO:0000313" key="9">
    <source>
        <dbReference type="Proteomes" id="UP001259803"/>
    </source>
</evidence>
<comment type="function">
    <text evidence="6">Methyltransferase required for the conversion of demethylmenaquinol (DMKH2) to menaquinol (MKH2) and the conversion of 2-polyprenyl-6-methoxy-1,4-benzoquinol (DDMQH2) to 2-polyprenyl-3-methyl-6-methoxy-1,4-benzoquinol (DMQH2).</text>
</comment>
<dbReference type="InterPro" id="IPR004033">
    <property type="entry name" value="UbiE/COQ5_MeTrFase"/>
</dbReference>
<keyword evidence="4 6" id="KW-0831">Ubiquinone biosynthesis</keyword>
<evidence type="ECO:0000256" key="2">
    <source>
        <dbReference type="ARBA" id="ARBA00022603"/>
    </source>
</evidence>
<proteinExistence type="inferred from homology"/>
<dbReference type="InterPro" id="IPR029063">
    <property type="entry name" value="SAM-dependent_MTases_sf"/>
</dbReference>
<evidence type="ECO:0000256" key="3">
    <source>
        <dbReference type="ARBA" id="ARBA00022679"/>
    </source>
</evidence>
<feature type="binding site" evidence="6">
    <location>
        <position position="137"/>
    </location>
    <ligand>
        <name>S-adenosyl-L-methionine</name>
        <dbReference type="ChEBI" id="CHEBI:59789"/>
    </ligand>
</feature>
<evidence type="ECO:0000256" key="6">
    <source>
        <dbReference type="HAMAP-Rule" id="MF_01813"/>
    </source>
</evidence>